<evidence type="ECO:0000256" key="11">
    <source>
        <dbReference type="RuleBase" id="RU003357"/>
    </source>
</evidence>
<dbReference type="SUPFAM" id="SSF56935">
    <property type="entry name" value="Porins"/>
    <property type="match status" value="1"/>
</dbReference>
<evidence type="ECO:0000256" key="6">
    <source>
        <dbReference type="ARBA" id="ARBA00023077"/>
    </source>
</evidence>
<keyword evidence="16" id="KW-1185">Reference proteome</keyword>
<evidence type="ECO:0000256" key="12">
    <source>
        <dbReference type="SAM" id="SignalP"/>
    </source>
</evidence>
<dbReference type="PROSITE" id="PS52016">
    <property type="entry name" value="TONB_DEPENDENT_REC_3"/>
    <property type="match status" value="1"/>
</dbReference>
<dbReference type="InterPro" id="IPR036942">
    <property type="entry name" value="Beta-barrel_TonB_sf"/>
</dbReference>
<dbReference type="InterPro" id="IPR023997">
    <property type="entry name" value="TonB-dep_OMP_SusC/RagA_CS"/>
</dbReference>
<dbReference type="GO" id="GO:0044718">
    <property type="term" value="P:siderophore transmembrane transport"/>
    <property type="evidence" value="ECO:0007669"/>
    <property type="project" value="TreeGrafter"/>
</dbReference>
<evidence type="ECO:0000256" key="8">
    <source>
        <dbReference type="ARBA" id="ARBA00023170"/>
    </source>
</evidence>
<comment type="subcellular location">
    <subcellularLocation>
        <location evidence="1 10">Cell outer membrane</location>
        <topology evidence="1 10">Multi-pass membrane protein</topology>
    </subcellularLocation>
</comment>
<comment type="similarity">
    <text evidence="10 11">Belongs to the TonB-dependent receptor family.</text>
</comment>
<dbReference type="InterPro" id="IPR039426">
    <property type="entry name" value="TonB-dep_rcpt-like"/>
</dbReference>
<proteinExistence type="inferred from homology"/>
<evidence type="ECO:0000313" key="15">
    <source>
        <dbReference type="EMBL" id="ERK40338.1"/>
    </source>
</evidence>
<dbReference type="InterPro" id="IPR000531">
    <property type="entry name" value="Beta-barrel_TonB"/>
</dbReference>
<evidence type="ECO:0000256" key="5">
    <source>
        <dbReference type="ARBA" id="ARBA00022729"/>
    </source>
</evidence>
<sequence>MSNGLSPPSITYTPMRKNSFFFLLLLGTMLPVQAQTTAKKDSTALKIGYIKGIAGLVTGSVDQVTERQINKGLTINALSALNGQSAGVSVSTGPNQEAMLNAVRVRGTTSLTGGNDPLVIIDGVSSDLATLSTIYPADIERFTILKDASETAQYGSRGASGVIEVTTKKGKGERFHISYDGNVGWEAVYKRIGMLSGSEFRQAAANLGMTIADHGGDTDFRRSIERTGWVQNHHVAFGGGSDQSNYRASVGVMEHRMVVKENAYRNYIAKLDITQKAFDERLSVDLGIFGSIQKSKPIPFPGRLFYSAAAFNPTFSNGLNAAGGWDQVPEASWITNPNSLLKMENDKDDGHFNAHLRMSMDLGRGLSVTAFGSYSYNTGNLSHYYPTFVWSHGEAYRGDDKSEDMLANLSINYRTSRGAHQLELLGLAEVQHSVGKGFHTQVSNFTTDAFGYHNLAAGAVRLWEGTGSYYQDSHMESFLAHAQYVLANRYILSLNARADGSSKVGRNNRWGFFPSVSGAWVIDKEPWMQPLRQISKLKLRMGYGVSGNLGGIDAYISQQSVMPNGVVSVGGTLTTTLGIIRNANPDLKWEIKRTFNVGLDMGFWNNRVVLTADYYTSHTSNMLYLYDASVPPFIYDKVLANLGSMRNSGLEIGFGITPLRTKDMELSVNMNMAFVRDKLVSLNGYFNGEYLTTPDIKGIAALGGAGFHGASDAVFQMVGQPLGVFYLPHCKGLIRNDDGSYRYDVTKEKYICGQATPKATLGSNIAFRYKAFDVTMQTNGAFGHKIYNGTALSYMNMLSLPNYNVMKGAPQKNIQDQTISDYWLERGDYLNIDYLTLGWTVPVKTTYIRSLRLSLSVNNLATITGYSGLTPMINSSVIDGTLGLDDKRNYPVYRSYAFGLSIKF</sequence>
<feature type="chain" id="PRO_5004634204" evidence="12">
    <location>
        <begin position="35"/>
        <end position="904"/>
    </location>
</feature>
<protein>
    <submittedName>
        <fullName evidence="15">TonB-linked outer membrane protein, SusC/RagA family</fullName>
    </submittedName>
</protein>
<dbReference type="Gene3D" id="2.170.130.10">
    <property type="entry name" value="TonB-dependent receptor, plug domain"/>
    <property type="match status" value="1"/>
</dbReference>
<evidence type="ECO:0000259" key="13">
    <source>
        <dbReference type="Pfam" id="PF00593"/>
    </source>
</evidence>
<keyword evidence="3 10" id="KW-1134">Transmembrane beta strand</keyword>
<dbReference type="Pfam" id="PF07715">
    <property type="entry name" value="Plug"/>
    <property type="match status" value="1"/>
</dbReference>
<evidence type="ECO:0000259" key="14">
    <source>
        <dbReference type="Pfam" id="PF07715"/>
    </source>
</evidence>
<keyword evidence="6 11" id="KW-0798">TonB box</keyword>
<feature type="domain" description="TonB-dependent receptor-like beta-barrel" evidence="13">
    <location>
        <begin position="306"/>
        <end position="769"/>
    </location>
</feature>
<dbReference type="GO" id="GO:0009279">
    <property type="term" value="C:cell outer membrane"/>
    <property type="evidence" value="ECO:0007669"/>
    <property type="project" value="UniProtKB-SubCell"/>
</dbReference>
<dbReference type="Gene3D" id="2.40.170.20">
    <property type="entry name" value="TonB-dependent receptor, beta-barrel domain"/>
    <property type="match status" value="1"/>
</dbReference>
<dbReference type="InterPro" id="IPR012910">
    <property type="entry name" value="Plug_dom"/>
</dbReference>
<evidence type="ECO:0000256" key="10">
    <source>
        <dbReference type="PROSITE-ProRule" id="PRU01360"/>
    </source>
</evidence>
<keyword evidence="7 10" id="KW-0472">Membrane</keyword>
<dbReference type="EMBL" id="AWEY01000007">
    <property type="protein sequence ID" value="ERK40338.1"/>
    <property type="molecule type" value="Genomic_DNA"/>
</dbReference>
<feature type="domain" description="TonB-dependent receptor plug" evidence="14">
    <location>
        <begin position="57"/>
        <end position="162"/>
    </location>
</feature>
<evidence type="ECO:0000256" key="3">
    <source>
        <dbReference type="ARBA" id="ARBA00022452"/>
    </source>
</evidence>
<dbReference type="GO" id="GO:0015344">
    <property type="term" value="F:siderophore uptake transmembrane transporter activity"/>
    <property type="evidence" value="ECO:0007669"/>
    <property type="project" value="TreeGrafter"/>
</dbReference>
<evidence type="ECO:0000256" key="9">
    <source>
        <dbReference type="ARBA" id="ARBA00023237"/>
    </source>
</evidence>
<evidence type="ECO:0000256" key="1">
    <source>
        <dbReference type="ARBA" id="ARBA00004571"/>
    </source>
</evidence>
<keyword evidence="9 10" id="KW-0998">Cell outer membrane</keyword>
<organism evidence="15 16">
    <name type="scientific">Segatella baroniae F0067</name>
    <dbReference type="NCBI Taxonomy" id="1115809"/>
    <lineage>
        <taxon>Bacteria</taxon>
        <taxon>Pseudomonadati</taxon>
        <taxon>Bacteroidota</taxon>
        <taxon>Bacteroidia</taxon>
        <taxon>Bacteroidales</taxon>
        <taxon>Prevotellaceae</taxon>
        <taxon>Segatella</taxon>
    </lineage>
</organism>
<evidence type="ECO:0000256" key="2">
    <source>
        <dbReference type="ARBA" id="ARBA00022448"/>
    </source>
</evidence>
<feature type="signal peptide" evidence="12">
    <location>
        <begin position="1"/>
        <end position="34"/>
    </location>
</feature>
<evidence type="ECO:0000313" key="16">
    <source>
        <dbReference type="Proteomes" id="UP000016648"/>
    </source>
</evidence>
<reference evidence="15 16" key="1">
    <citation type="submission" date="2013-08" db="EMBL/GenBank/DDBJ databases">
        <authorList>
            <person name="Durkin A.S."/>
            <person name="Haft D.R."/>
            <person name="McCorrison J."/>
            <person name="Torralba M."/>
            <person name="Gillis M."/>
            <person name="Haft D.H."/>
            <person name="Methe B."/>
            <person name="Sutton G."/>
            <person name="Nelson K.E."/>
        </authorList>
    </citation>
    <scope>NUCLEOTIDE SEQUENCE [LARGE SCALE GENOMIC DNA]</scope>
    <source>
        <strain evidence="15 16">F0067</strain>
    </source>
</reference>
<dbReference type="PANTHER" id="PTHR30069:SF29">
    <property type="entry name" value="HEMOGLOBIN AND HEMOGLOBIN-HAPTOGLOBIN-BINDING PROTEIN 1-RELATED"/>
    <property type="match status" value="1"/>
</dbReference>
<accession>U2QG83</accession>
<dbReference type="AlphaFoldDB" id="U2QG83"/>
<dbReference type="Proteomes" id="UP000016648">
    <property type="component" value="Unassembled WGS sequence"/>
</dbReference>
<keyword evidence="5 12" id="KW-0732">Signal</keyword>
<evidence type="ECO:0000256" key="7">
    <source>
        <dbReference type="ARBA" id="ARBA00023136"/>
    </source>
</evidence>
<name>U2QG83_9BACT</name>
<keyword evidence="4 10" id="KW-0812">Transmembrane</keyword>
<dbReference type="PANTHER" id="PTHR30069">
    <property type="entry name" value="TONB-DEPENDENT OUTER MEMBRANE RECEPTOR"/>
    <property type="match status" value="1"/>
</dbReference>
<dbReference type="InterPro" id="IPR037066">
    <property type="entry name" value="Plug_dom_sf"/>
</dbReference>
<keyword evidence="8" id="KW-0675">Receptor</keyword>
<dbReference type="NCBIfam" id="TIGR04057">
    <property type="entry name" value="SusC_RagA_signa"/>
    <property type="match status" value="1"/>
</dbReference>
<keyword evidence="2 10" id="KW-0813">Transport</keyword>
<gene>
    <name evidence="15" type="ORF">HMPREF9135_0625</name>
</gene>
<dbReference type="InterPro" id="IPR023996">
    <property type="entry name" value="TonB-dep_OMP_SusC/RagA"/>
</dbReference>
<dbReference type="NCBIfam" id="TIGR04056">
    <property type="entry name" value="OMP_RagA_SusC"/>
    <property type="match status" value="1"/>
</dbReference>
<dbReference type="FunFam" id="2.40.170.20:FF:000008">
    <property type="entry name" value="TonB-linked outer membrane protein, SusC/RagA family"/>
    <property type="match status" value="1"/>
</dbReference>
<dbReference type="Pfam" id="PF00593">
    <property type="entry name" value="TonB_dep_Rec_b-barrel"/>
    <property type="match status" value="1"/>
</dbReference>
<comment type="caution">
    <text evidence="15">The sequence shown here is derived from an EMBL/GenBank/DDBJ whole genome shotgun (WGS) entry which is preliminary data.</text>
</comment>
<dbReference type="PATRIC" id="fig|1115809.3.peg.447"/>
<evidence type="ECO:0000256" key="4">
    <source>
        <dbReference type="ARBA" id="ARBA00022692"/>
    </source>
</evidence>